<evidence type="ECO:0000313" key="2">
    <source>
        <dbReference type="Proteomes" id="UP000887569"/>
    </source>
</evidence>
<evidence type="ECO:0000259" key="1">
    <source>
        <dbReference type="PROSITE" id="PS50004"/>
    </source>
</evidence>
<dbReference type="Proteomes" id="UP000887569">
    <property type="component" value="Unplaced"/>
</dbReference>
<dbReference type="WBParaSite" id="PgB05_g009_t01">
    <property type="protein sequence ID" value="PgB05_g009_t01"/>
    <property type="gene ID" value="PgB05_g009"/>
</dbReference>
<feature type="domain" description="C2" evidence="1">
    <location>
        <begin position="106"/>
        <end position="227"/>
    </location>
</feature>
<reference evidence="3" key="1">
    <citation type="submission" date="2022-11" db="UniProtKB">
        <authorList>
            <consortium name="WormBaseParasite"/>
        </authorList>
    </citation>
    <scope>IDENTIFICATION</scope>
</reference>
<keyword evidence="2" id="KW-1185">Reference proteome</keyword>
<dbReference type="InterPro" id="IPR043541">
    <property type="entry name" value="SYT14/14L/16"/>
</dbReference>
<dbReference type="InterPro" id="IPR000008">
    <property type="entry name" value="C2_dom"/>
</dbReference>
<dbReference type="InterPro" id="IPR035892">
    <property type="entry name" value="C2_domain_sf"/>
</dbReference>
<dbReference type="AlphaFoldDB" id="A0A914ZII2"/>
<organism evidence="2 3">
    <name type="scientific">Parascaris univalens</name>
    <name type="common">Nematode worm</name>
    <dbReference type="NCBI Taxonomy" id="6257"/>
    <lineage>
        <taxon>Eukaryota</taxon>
        <taxon>Metazoa</taxon>
        <taxon>Ecdysozoa</taxon>
        <taxon>Nematoda</taxon>
        <taxon>Chromadorea</taxon>
        <taxon>Rhabditida</taxon>
        <taxon>Spirurina</taxon>
        <taxon>Ascaridomorpha</taxon>
        <taxon>Ascaridoidea</taxon>
        <taxon>Ascarididae</taxon>
        <taxon>Parascaris</taxon>
    </lineage>
</organism>
<protein>
    <submittedName>
        <fullName evidence="3">C2 domain-containing protein</fullName>
    </submittedName>
</protein>
<evidence type="ECO:0000313" key="3">
    <source>
        <dbReference type="WBParaSite" id="PgB05_g009_t01"/>
    </source>
</evidence>
<dbReference type="GO" id="GO:0005543">
    <property type="term" value="F:phospholipid binding"/>
    <property type="evidence" value="ECO:0007669"/>
    <property type="project" value="TreeGrafter"/>
</dbReference>
<dbReference type="PROSITE" id="PS50004">
    <property type="entry name" value="C2"/>
    <property type="match status" value="2"/>
</dbReference>
<name>A0A914ZII2_PARUN</name>
<dbReference type="Gene3D" id="2.60.40.150">
    <property type="entry name" value="C2 domain"/>
    <property type="match status" value="2"/>
</dbReference>
<dbReference type="SMART" id="SM00239">
    <property type="entry name" value="C2"/>
    <property type="match status" value="2"/>
</dbReference>
<feature type="domain" description="C2" evidence="1">
    <location>
        <begin position="270"/>
        <end position="402"/>
    </location>
</feature>
<dbReference type="PANTHER" id="PTHR46129:SF2">
    <property type="entry name" value="SYNAPTOTAGMIN 14, ISOFORM D"/>
    <property type="match status" value="1"/>
</dbReference>
<sequence length="407" mass="45869">MYRLMISCYTAVFDSISLRSHFFRRRKFTNDQNGLAVDELNDDDELSLSDDERMWQQLRNRTNSDDERNANPPTIIVSSSQAELDNERSETPYSTGSSPIISFGKRLGKLRIDAKYDERKQVLLVTVVEGIGLDLVESDASCQIRVVLLPTKSCKHRTKYSFGSNPKFRETYRFPNISQEALSQTSVRFRVYKRRLTGSSQFLGETSLVNSLIDARGGILTHHTLFFHHSTDSNLNLAPTAMGSRSNSVSRRSSMIDDCGRFCAQPIADGGPELLISLCCNAGHVVVGVEKGSSFTHNARLPDTFVQVSALTQYGKKVGRNRTEVVKLSSEPCYDRKFLFQVSQSDLDSITILINVYALVGVWRKKVQLGWISLGESSSTEDEQEHWQEMIQGMGTTVSKWHHLMIT</sequence>
<dbReference type="PANTHER" id="PTHR46129">
    <property type="entry name" value="SYNAPTOTAGMIN 14, ISOFORM D"/>
    <property type="match status" value="1"/>
</dbReference>
<proteinExistence type="predicted"/>
<dbReference type="Pfam" id="PF00168">
    <property type="entry name" value="C2"/>
    <property type="match status" value="2"/>
</dbReference>
<accession>A0A914ZII2</accession>
<dbReference type="SUPFAM" id="SSF49562">
    <property type="entry name" value="C2 domain (Calcium/lipid-binding domain, CaLB)"/>
    <property type="match status" value="2"/>
</dbReference>